<dbReference type="RefSeq" id="WP_014660830.1">
    <property type="nucleotide sequence ID" value="NC_017737.1"/>
</dbReference>
<dbReference type="AlphaFoldDB" id="I0ELZ1"/>
<accession>I0ELZ1</accession>
<dbReference type="Pfam" id="PF01856">
    <property type="entry name" value="HP_OMP"/>
    <property type="match status" value="1"/>
</dbReference>
<reference evidence="3" key="1">
    <citation type="submission" date="2012-04" db="EMBL/GenBank/DDBJ databases">
        <title>Complete genome sequence of Helicobacter cetorum strain MIT 00-7128.</title>
        <authorList>
            <person name="Kersulyte D."/>
            <person name="Berg D.E."/>
        </authorList>
    </citation>
    <scope>NUCLEOTIDE SEQUENCE [LARGE SCALE GENOMIC DNA]</scope>
    <source>
        <strain evidence="3">MIT 00-7128</strain>
    </source>
</reference>
<dbReference type="InterPro" id="IPR002718">
    <property type="entry name" value="OMP_Helicobacter"/>
</dbReference>
<keyword evidence="1" id="KW-0812">Transmembrane</keyword>
<proteinExistence type="predicted"/>
<dbReference type="PATRIC" id="fig|182217.3.peg.728"/>
<keyword evidence="1" id="KW-0472">Membrane</keyword>
<dbReference type="Proteomes" id="UP000005010">
    <property type="component" value="Chromosome"/>
</dbReference>
<evidence type="ECO:0000256" key="1">
    <source>
        <dbReference type="SAM" id="Phobius"/>
    </source>
</evidence>
<evidence type="ECO:0000313" key="3">
    <source>
        <dbReference type="Proteomes" id="UP000005010"/>
    </source>
</evidence>
<sequence length="218" mass="25341">MIWCNTSKQVFKKQTCFLQVVCFLGVMLGVLCQFLGAKNLSYMASSYQVGMVFVRSLNANKLLQGADILLGYEVNPKNDWAYSRYYIFVDYGNVLFANNSTLQANMFTYGVGGDFMVAYNKNPINRWAFFFGLQLAANTWIMNHKVQNLIVNTWDSIKDFHFTNTYFRAIGQFGVQFRTIILHHDFDMELGMKIFLTPESRSAFERSFLFFVSHSWHF</sequence>
<dbReference type="KEGG" id="hce:HCW_03405"/>
<feature type="transmembrane region" description="Helical" evidence="1">
    <location>
        <begin position="16"/>
        <end position="36"/>
    </location>
</feature>
<dbReference type="EMBL" id="CP003479">
    <property type="protein sequence ID" value="AFI03960.1"/>
    <property type="molecule type" value="Genomic_DNA"/>
</dbReference>
<gene>
    <name evidence="2" type="ordered locus">HCW_03405</name>
</gene>
<protein>
    <submittedName>
        <fullName evidence="2">Outer membrane protein HorD</fullName>
    </submittedName>
</protein>
<evidence type="ECO:0000313" key="2">
    <source>
        <dbReference type="EMBL" id="AFI03960.1"/>
    </source>
</evidence>
<dbReference type="STRING" id="182217.HCW_03405"/>
<keyword evidence="3" id="KW-1185">Reference proteome</keyword>
<name>I0ELZ1_HELC0</name>
<organism evidence="2 3">
    <name type="scientific">Helicobacter cetorum (strain ATCC BAA-429 / MIT 00-7128)</name>
    <dbReference type="NCBI Taxonomy" id="182217"/>
    <lineage>
        <taxon>Bacteria</taxon>
        <taxon>Pseudomonadati</taxon>
        <taxon>Campylobacterota</taxon>
        <taxon>Epsilonproteobacteria</taxon>
        <taxon>Campylobacterales</taxon>
        <taxon>Helicobacteraceae</taxon>
        <taxon>Helicobacter</taxon>
    </lineage>
</organism>
<keyword evidence="1" id="KW-1133">Transmembrane helix</keyword>
<dbReference type="HOGENOM" id="CLU_098601_0_0_7"/>